<dbReference type="InterPro" id="IPR027417">
    <property type="entry name" value="P-loop_NTPase"/>
</dbReference>
<dbReference type="SUPFAM" id="SSF52540">
    <property type="entry name" value="P-loop containing nucleoside triphosphate hydrolases"/>
    <property type="match status" value="1"/>
</dbReference>
<dbReference type="InParanoid" id="C5LCK5"/>
<dbReference type="RefSeq" id="XP_002773872.1">
    <property type="nucleotide sequence ID" value="XM_002773826.1"/>
</dbReference>
<dbReference type="Pfam" id="PF10551">
    <property type="entry name" value="MULE"/>
    <property type="match status" value="1"/>
</dbReference>
<dbReference type="InterPro" id="IPR018289">
    <property type="entry name" value="MULE_transposase_dom"/>
</dbReference>
<dbReference type="PANTHER" id="PTHR47642:SF6">
    <property type="entry name" value="ATP-DEPENDENT DNA HELICASE"/>
    <property type="match status" value="1"/>
</dbReference>
<dbReference type="InterPro" id="IPR051055">
    <property type="entry name" value="PIF1_helicase"/>
</dbReference>
<evidence type="ECO:0000313" key="3">
    <source>
        <dbReference type="Proteomes" id="UP000007800"/>
    </source>
</evidence>
<evidence type="ECO:0000313" key="2">
    <source>
        <dbReference type="EMBL" id="EER05688.1"/>
    </source>
</evidence>
<sequence length="936" mass="104022">MLSEIRNGTRVENGVPDFTASSMKVLDGIRDREGGDKAPRFEHTSICLTNGQADLYNWKHLEQIEGDEIVFPAVDQKTPHTPRDFNVEEVSSLGYRTHVTLKVGCRVMTTINHPNGTYANGPQGVVTRIETGLTDDPRVHILLDGESNAILVCRERYTLSNEHGEAVFIRDQLPIMVAAAMTAHRTIGLTLNGIWLHLPFKNRSKKREADEIAFWQQEWLEGCIYTALSRVGSRQTVRVDGLRRASTSQTLNPMFTMGTDALEFDAWCRSQNSLIDSPTSRCTDPSSTFPEPDRKLMGDMRATLDSLVKHMEDAPAKTAERVSVQLEAAMSRTLLYNHFATLYTSRTNAGKTSINPVVYCMSRGDLRMVVEALSTEHQWEFYGQLDEYLNITVSQSDGPDDEKILEIAKYVGDTQYTNANDDDNRPRTSYSRTGNADAVDAARPTVEACSAAVTDARVSDQGNNDDTSSCINSEGEAADFDELSEMAQADAGSGKDRFEQRAFLICEGSIHDVVVAYLAECPHYNLTRTTIDRLKSGRASCILECQRSVSYRFSQKTPISGSKPDWRCWPQDACPLREVCVVARNGNCYFYGEASARASREQWRSHAHIPGSTRCRSAFIPPPIIDDWLALISESPGMTRGDLINWTMRKHLDGGYRGSRHTFEFMVAKKLESESEKVRAVMRSLRPGGKSGLSVEAFIESLAPLRCSIEDLVHRVKPVIMELTVIGEDILDEEADRNLLAADNCLVLGDILCTKERADNGRFVVNEFCMVATSARMLNNMRNCGTIGVDCSFNIVLANMAIVVVCALPRGETALPVALGLVHAESASSVAHCLRQIKNAAVALCLTESEPREVVMDGSASIHAACESIFNDFDVISCFFHVVKRAREAKAKARLPKELWGEVLRDLTSLACTTSRIEWEIITRLFIEKWTNGNTK</sequence>
<dbReference type="AlphaFoldDB" id="C5LCK5"/>
<dbReference type="Proteomes" id="UP000007800">
    <property type="component" value="Unassembled WGS sequence"/>
</dbReference>
<dbReference type="OrthoDB" id="476588at2759"/>
<dbReference type="PANTHER" id="PTHR47642">
    <property type="entry name" value="ATP-DEPENDENT DNA HELICASE"/>
    <property type="match status" value="1"/>
</dbReference>
<dbReference type="EMBL" id="GG680918">
    <property type="protein sequence ID" value="EER05688.1"/>
    <property type="molecule type" value="Genomic_DNA"/>
</dbReference>
<dbReference type="GeneID" id="9042663"/>
<protein>
    <recommendedName>
        <fullName evidence="1">MULE transposase domain-containing protein</fullName>
    </recommendedName>
</protein>
<reference evidence="2 3" key="1">
    <citation type="submission" date="2008-07" db="EMBL/GenBank/DDBJ databases">
        <authorList>
            <person name="El-Sayed N."/>
            <person name="Caler E."/>
            <person name="Inman J."/>
            <person name="Amedeo P."/>
            <person name="Hass B."/>
            <person name="Wortman J."/>
        </authorList>
    </citation>
    <scope>NUCLEOTIDE SEQUENCE [LARGE SCALE GENOMIC DNA]</scope>
    <source>
        <strain evidence="3">ATCC 50983 / TXsc</strain>
    </source>
</reference>
<keyword evidence="3" id="KW-1185">Reference proteome</keyword>
<accession>C5LCK5</accession>
<feature type="domain" description="MULE transposase" evidence="1">
    <location>
        <begin position="788"/>
        <end position="884"/>
    </location>
</feature>
<gene>
    <name evidence="2" type="ORF">Pmar_PMAR011734</name>
</gene>
<name>C5LCK5_PERM5</name>
<evidence type="ECO:0000259" key="1">
    <source>
        <dbReference type="Pfam" id="PF10551"/>
    </source>
</evidence>
<organism evidence="3">
    <name type="scientific">Perkinsus marinus (strain ATCC 50983 / TXsc)</name>
    <dbReference type="NCBI Taxonomy" id="423536"/>
    <lineage>
        <taxon>Eukaryota</taxon>
        <taxon>Sar</taxon>
        <taxon>Alveolata</taxon>
        <taxon>Perkinsozoa</taxon>
        <taxon>Perkinsea</taxon>
        <taxon>Perkinsida</taxon>
        <taxon>Perkinsidae</taxon>
        <taxon>Perkinsus</taxon>
    </lineage>
</organism>
<proteinExistence type="predicted"/>